<dbReference type="GeneTree" id="ENSGT00400000022349"/>
<dbReference type="GO" id="GO:0061630">
    <property type="term" value="F:ubiquitin protein ligase activity"/>
    <property type="evidence" value="ECO:0007669"/>
    <property type="project" value="TreeGrafter"/>
</dbReference>
<evidence type="ECO:0000256" key="3">
    <source>
        <dbReference type="ARBA" id="ARBA00022679"/>
    </source>
</evidence>
<dbReference type="InterPro" id="IPR017907">
    <property type="entry name" value="Znf_RING_CS"/>
</dbReference>
<protein>
    <recommendedName>
        <fullName evidence="2">E3 ubiquitin-protein ligase CHFR</fullName>
    </recommendedName>
</protein>
<dbReference type="PANTHER" id="PTHR15067:SF4">
    <property type="entry name" value="E3 UBIQUITIN-PROTEIN LIGASE RNF8"/>
    <property type="match status" value="1"/>
</dbReference>
<organism evidence="12 13">
    <name type="scientific">Oncorhynchus kisutch</name>
    <name type="common">Coho salmon</name>
    <name type="synonym">Salmo kisutch</name>
    <dbReference type="NCBI Taxonomy" id="8019"/>
    <lineage>
        <taxon>Eukaryota</taxon>
        <taxon>Metazoa</taxon>
        <taxon>Chordata</taxon>
        <taxon>Craniata</taxon>
        <taxon>Vertebrata</taxon>
        <taxon>Euteleostomi</taxon>
        <taxon>Actinopterygii</taxon>
        <taxon>Neopterygii</taxon>
        <taxon>Teleostei</taxon>
        <taxon>Protacanthopterygii</taxon>
        <taxon>Salmoniformes</taxon>
        <taxon>Salmonidae</taxon>
        <taxon>Salmoninae</taxon>
        <taxon>Oncorhynchus</taxon>
    </lineage>
</organism>
<dbReference type="AlphaFoldDB" id="A0A8C7MQJ7"/>
<evidence type="ECO:0000259" key="11">
    <source>
        <dbReference type="PROSITE" id="PS50089"/>
    </source>
</evidence>
<reference evidence="12" key="1">
    <citation type="submission" date="2025-08" db="UniProtKB">
        <authorList>
            <consortium name="Ensembl"/>
        </authorList>
    </citation>
    <scope>IDENTIFICATION</scope>
</reference>
<evidence type="ECO:0000256" key="7">
    <source>
        <dbReference type="ARBA" id="ARBA00022833"/>
    </source>
</evidence>
<dbReference type="InterPro" id="IPR000253">
    <property type="entry name" value="FHA_dom"/>
</dbReference>
<evidence type="ECO:0000313" key="13">
    <source>
        <dbReference type="Proteomes" id="UP000694557"/>
    </source>
</evidence>
<dbReference type="Gene3D" id="2.60.200.20">
    <property type="match status" value="1"/>
</dbReference>
<evidence type="ECO:0000256" key="1">
    <source>
        <dbReference type="ARBA" id="ARBA00005797"/>
    </source>
</evidence>
<reference evidence="12" key="2">
    <citation type="submission" date="2025-09" db="UniProtKB">
        <authorList>
            <consortium name="Ensembl"/>
        </authorList>
    </citation>
    <scope>IDENTIFICATION</scope>
</reference>
<sequence length="428" mass="49747">YFFCLTRYDVIITYISPLLSQVTIGRGLNVTHQLVSPSCLLMISRLHCMLKQRDDGRWTVTDKKVHLNGVWVNGERIPVDKALLLRLGDSIKLKVTLVGTEVEHEYILIRQRLEDIKPYLAKGPSEVACTASRTKKSKRKLNSDEMEPSTSFKSKPYALPQTSHRASPVLQTSPGRDQGTGGGRAQQHQRLDSPSEGPSIPIRNLSHLQTYKMLVLRERMNDTQHRARDLQSQLELLWGQLHRMELLERSISEMEKLLWTEQKYKHDKCKKTQHEEIGLKKLLEEALQEQRKVIEEIALSRQGFEDILKAKDKELFQANEEVVKQMTEVLENEQCIICSELFIRTVNCAHSFCLHCIREWRKRKDECPICWKAILSQSRSHVLVNCIDRMVEQFIPDMKQRRLVLITEKKGERYVHPAPRFAEVVKIH</sequence>
<dbReference type="GO" id="GO:0006302">
    <property type="term" value="P:double-strand break repair"/>
    <property type="evidence" value="ECO:0007669"/>
    <property type="project" value="TreeGrafter"/>
</dbReference>
<evidence type="ECO:0000256" key="6">
    <source>
        <dbReference type="ARBA" id="ARBA00022786"/>
    </source>
</evidence>
<dbReference type="GO" id="GO:0035861">
    <property type="term" value="C:site of double-strand break"/>
    <property type="evidence" value="ECO:0007669"/>
    <property type="project" value="TreeGrafter"/>
</dbReference>
<dbReference type="GO" id="GO:0000151">
    <property type="term" value="C:ubiquitin ligase complex"/>
    <property type="evidence" value="ECO:0007669"/>
    <property type="project" value="TreeGrafter"/>
</dbReference>
<keyword evidence="5 8" id="KW-0863">Zinc-finger</keyword>
<dbReference type="Proteomes" id="UP000694557">
    <property type="component" value="Unassembled WGS sequence"/>
</dbReference>
<dbReference type="Ensembl" id="ENSOKIT00005076710.1">
    <property type="protein sequence ID" value="ENSOKIP00005072004.1"/>
    <property type="gene ID" value="ENSOKIG00005031006.1"/>
</dbReference>
<dbReference type="SMART" id="SM00184">
    <property type="entry name" value="RING"/>
    <property type="match status" value="1"/>
</dbReference>
<dbReference type="GO" id="GO:0006511">
    <property type="term" value="P:ubiquitin-dependent protein catabolic process"/>
    <property type="evidence" value="ECO:0007669"/>
    <property type="project" value="TreeGrafter"/>
</dbReference>
<evidence type="ECO:0000259" key="10">
    <source>
        <dbReference type="PROSITE" id="PS50006"/>
    </source>
</evidence>
<dbReference type="PROSITE" id="PS50089">
    <property type="entry name" value="ZF_RING_2"/>
    <property type="match status" value="1"/>
</dbReference>
<evidence type="ECO:0000313" key="12">
    <source>
        <dbReference type="Ensembl" id="ENSOKIP00005072004.1"/>
    </source>
</evidence>
<name>A0A8C7MQJ7_ONCKI</name>
<dbReference type="InterPro" id="IPR013083">
    <property type="entry name" value="Znf_RING/FYVE/PHD"/>
</dbReference>
<dbReference type="GO" id="GO:0005634">
    <property type="term" value="C:nucleus"/>
    <property type="evidence" value="ECO:0007669"/>
    <property type="project" value="TreeGrafter"/>
</dbReference>
<dbReference type="PANTHER" id="PTHR15067">
    <property type="entry name" value="E3 UBIQUITIN-PROTEIN LIGASE RNF8"/>
    <property type="match status" value="1"/>
</dbReference>
<evidence type="ECO:0000256" key="4">
    <source>
        <dbReference type="ARBA" id="ARBA00022723"/>
    </source>
</evidence>
<comment type="similarity">
    <text evidence="1">Belongs to the CHFR family.</text>
</comment>
<dbReference type="SUPFAM" id="SSF49879">
    <property type="entry name" value="SMAD/FHA domain"/>
    <property type="match status" value="1"/>
</dbReference>
<feature type="region of interest" description="Disordered" evidence="9">
    <location>
        <begin position="127"/>
        <end position="203"/>
    </location>
</feature>
<dbReference type="InterPro" id="IPR008984">
    <property type="entry name" value="SMAD_FHA_dom_sf"/>
</dbReference>
<proteinExistence type="inferred from homology"/>
<feature type="domain" description="RING-type" evidence="11">
    <location>
        <begin position="335"/>
        <end position="370"/>
    </location>
</feature>
<evidence type="ECO:0000256" key="8">
    <source>
        <dbReference type="PROSITE-ProRule" id="PRU00175"/>
    </source>
</evidence>
<evidence type="ECO:0000256" key="5">
    <source>
        <dbReference type="ARBA" id="ARBA00022771"/>
    </source>
</evidence>
<dbReference type="Gene3D" id="3.30.40.10">
    <property type="entry name" value="Zinc/RING finger domain, C3HC4 (zinc finger)"/>
    <property type="match status" value="1"/>
</dbReference>
<dbReference type="GO" id="GO:0008270">
    <property type="term" value="F:zinc ion binding"/>
    <property type="evidence" value="ECO:0007669"/>
    <property type="project" value="UniProtKB-KW"/>
</dbReference>
<dbReference type="GO" id="GO:0042393">
    <property type="term" value="F:histone binding"/>
    <property type="evidence" value="ECO:0007669"/>
    <property type="project" value="TreeGrafter"/>
</dbReference>
<feature type="domain" description="FHA" evidence="10">
    <location>
        <begin position="22"/>
        <end position="77"/>
    </location>
</feature>
<dbReference type="Gene3D" id="1.20.5.170">
    <property type="match status" value="1"/>
</dbReference>
<dbReference type="SUPFAM" id="SSF57850">
    <property type="entry name" value="RING/U-box"/>
    <property type="match status" value="1"/>
</dbReference>
<evidence type="ECO:0000256" key="9">
    <source>
        <dbReference type="SAM" id="MobiDB-lite"/>
    </source>
</evidence>
<dbReference type="InterPro" id="IPR018957">
    <property type="entry name" value="Znf_C3HC4_RING-type"/>
</dbReference>
<accession>A0A8C7MQJ7</accession>
<dbReference type="GO" id="GO:0070936">
    <property type="term" value="P:protein K48-linked ubiquitination"/>
    <property type="evidence" value="ECO:0007669"/>
    <property type="project" value="TreeGrafter"/>
</dbReference>
<dbReference type="PROSITE" id="PS00518">
    <property type="entry name" value="ZF_RING_1"/>
    <property type="match status" value="1"/>
</dbReference>
<dbReference type="Pfam" id="PF00097">
    <property type="entry name" value="zf-C3HC4"/>
    <property type="match status" value="1"/>
</dbReference>
<keyword evidence="6" id="KW-0833">Ubl conjugation pathway</keyword>
<keyword evidence="3" id="KW-0808">Transferase</keyword>
<dbReference type="InterPro" id="IPR001841">
    <property type="entry name" value="Znf_RING"/>
</dbReference>
<feature type="compositionally biased region" description="Polar residues" evidence="9">
    <location>
        <begin position="160"/>
        <end position="175"/>
    </location>
</feature>
<keyword evidence="13" id="KW-1185">Reference proteome</keyword>
<dbReference type="PROSITE" id="PS50006">
    <property type="entry name" value="FHA_DOMAIN"/>
    <property type="match status" value="1"/>
</dbReference>
<dbReference type="GO" id="GO:0005829">
    <property type="term" value="C:cytosol"/>
    <property type="evidence" value="ECO:0007669"/>
    <property type="project" value="TreeGrafter"/>
</dbReference>
<dbReference type="Pfam" id="PF00498">
    <property type="entry name" value="FHA"/>
    <property type="match status" value="1"/>
</dbReference>
<keyword evidence="7" id="KW-0862">Zinc</keyword>
<evidence type="ECO:0000256" key="2">
    <source>
        <dbReference type="ARBA" id="ARBA00017908"/>
    </source>
</evidence>
<keyword evidence="4" id="KW-0479">Metal-binding</keyword>
<dbReference type="CDD" id="cd16535">
    <property type="entry name" value="RING-HC_RNF8"/>
    <property type="match status" value="1"/>
</dbReference>